<dbReference type="NCBIfam" id="TIGR01378">
    <property type="entry name" value="thi_PPkinase"/>
    <property type="match status" value="1"/>
</dbReference>
<evidence type="ECO:0000259" key="6">
    <source>
        <dbReference type="SMART" id="SM00983"/>
    </source>
</evidence>
<dbReference type="PANTHER" id="PTHR41299">
    <property type="entry name" value="THIAMINE PYROPHOSPHOKINASE"/>
    <property type="match status" value="1"/>
</dbReference>
<dbReference type="InterPro" id="IPR006282">
    <property type="entry name" value="Thi_PPkinase"/>
</dbReference>
<organism evidence="7 8">
    <name type="scientific">Candidatus Gemmiger excrementavium</name>
    <dbReference type="NCBI Taxonomy" id="2838608"/>
    <lineage>
        <taxon>Bacteria</taxon>
        <taxon>Bacillati</taxon>
        <taxon>Bacillota</taxon>
        <taxon>Clostridia</taxon>
        <taxon>Eubacteriales</taxon>
        <taxon>Gemmiger</taxon>
    </lineage>
</organism>
<dbReference type="SUPFAM" id="SSF63999">
    <property type="entry name" value="Thiamin pyrophosphokinase, catalytic domain"/>
    <property type="match status" value="1"/>
</dbReference>
<evidence type="ECO:0000256" key="4">
    <source>
        <dbReference type="ARBA" id="ARBA00022840"/>
    </source>
</evidence>
<evidence type="ECO:0000256" key="3">
    <source>
        <dbReference type="ARBA" id="ARBA00022777"/>
    </source>
</evidence>
<dbReference type="Pfam" id="PF04263">
    <property type="entry name" value="TPK_catalytic"/>
    <property type="match status" value="1"/>
</dbReference>
<dbReference type="InterPro" id="IPR036759">
    <property type="entry name" value="TPK_catalytic_sf"/>
</dbReference>
<dbReference type="GO" id="GO:0006772">
    <property type="term" value="P:thiamine metabolic process"/>
    <property type="evidence" value="ECO:0007669"/>
    <property type="project" value="UniProtKB-UniRule"/>
</dbReference>
<dbReference type="SUPFAM" id="SSF63862">
    <property type="entry name" value="Thiamin pyrophosphokinase, substrate-binding domain"/>
    <property type="match status" value="1"/>
</dbReference>
<dbReference type="GO" id="GO:0005524">
    <property type="term" value="F:ATP binding"/>
    <property type="evidence" value="ECO:0007669"/>
    <property type="project" value="UniProtKB-KW"/>
</dbReference>
<evidence type="ECO:0000313" key="7">
    <source>
        <dbReference type="EMBL" id="HIZ47429.1"/>
    </source>
</evidence>
<dbReference type="CDD" id="cd07995">
    <property type="entry name" value="TPK"/>
    <property type="match status" value="1"/>
</dbReference>
<dbReference type="SMART" id="SM00983">
    <property type="entry name" value="TPK_B1_binding"/>
    <property type="match status" value="1"/>
</dbReference>
<evidence type="ECO:0000256" key="5">
    <source>
        <dbReference type="NCBIfam" id="TIGR01378"/>
    </source>
</evidence>
<dbReference type="PANTHER" id="PTHR41299:SF1">
    <property type="entry name" value="THIAMINE PYROPHOSPHOKINASE"/>
    <property type="match status" value="1"/>
</dbReference>
<name>A0A9D2F0V5_9FIRM</name>
<dbReference type="GO" id="GO:0016301">
    <property type="term" value="F:kinase activity"/>
    <property type="evidence" value="ECO:0007669"/>
    <property type="project" value="UniProtKB-KW"/>
</dbReference>
<dbReference type="GO" id="GO:0004788">
    <property type="term" value="F:thiamine diphosphokinase activity"/>
    <property type="evidence" value="ECO:0007669"/>
    <property type="project" value="UniProtKB-UniRule"/>
</dbReference>
<protein>
    <recommendedName>
        <fullName evidence="5">Thiamine diphosphokinase</fullName>
        <ecNumber evidence="5">2.7.6.2</ecNumber>
    </recommendedName>
</protein>
<dbReference type="InterPro" id="IPR007371">
    <property type="entry name" value="TPK_catalytic"/>
</dbReference>
<dbReference type="AlphaFoldDB" id="A0A9D2F0V5"/>
<proteinExistence type="predicted"/>
<keyword evidence="2" id="KW-0547">Nucleotide-binding</keyword>
<reference evidence="7" key="1">
    <citation type="journal article" date="2021" name="PeerJ">
        <title>Extensive microbial diversity within the chicken gut microbiome revealed by metagenomics and culture.</title>
        <authorList>
            <person name="Gilroy R."/>
            <person name="Ravi A."/>
            <person name="Getino M."/>
            <person name="Pursley I."/>
            <person name="Horton D.L."/>
            <person name="Alikhan N.F."/>
            <person name="Baker D."/>
            <person name="Gharbi K."/>
            <person name="Hall N."/>
            <person name="Watson M."/>
            <person name="Adriaenssens E.M."/>
            <person name="Foster-Nyarko E."/>
            <person name="Jarju S."/>
            <person name="Secka A."/>
            <person name="Antonio M."/>
            <person name="Oren A."/>
            <person name="Chaudhuri R.R."/>
            <person name="La Ragione R."/>
            <person name="Hildebrand F."/>
            <person name="Pallen M.J."/>
        </authorList>
    </citation>
    <scope>NUCLEOTIDE SEQUENCE</scope>
    <source>
        <strain evidence="7">3436</strain>
    </source>
</reference>
<dbReference type="InterPro" id="IPR007373">
    <property type="entry name" value="Thiamin_PyroPKinase_B1-bd"/>
</dbReference>
<dbReference type="InterPro" id="IPR053149">
    <property type="entry name" value="TPK"/>
</dbReference>
<gene>
    <name evidence="7" type="ORF">H9810_01740</name>
</gene>
<accession>A0A9D2F0V5</accession>
<dbReference type="Pfam" id="PF04265">
    <property type="entry name" value="TPK_B1_binding"/>
    <property type="match status" value="1"/>
</dbReference>
<dbReference type="GO" id="GO:0009229">
    <property type="term" value="P:thiamine diphosphate biosynthetic process"/>
    <property type="evidence" value="ECO:0007669"/>
    <property type="project" value="InterPro"/>
</dbReference>
<comment type="caution">
    <text evidence="7">The sequence shown here is derived from an EMBL/GenBank/DDBJ whole genome shotgun (WGS) entry which is preliminary data.</text>
</comment>
<keyword evidence="3" id="KW-0418">Kinase</keyword>
<feature type="domain" description="Thiamin pyrophosphokinase thiamin-binding" evidence="6">
    <location>
        <begin position="136"/>
        <end position="203"/>
    </location>
</feature>
<keyword evidence="1 7" id="KW-0808">Transferase</keyword>
<dbReference type="EC" id="2.7.6.2" evidence="5"/>
<dbReference type="EMBL" id="DXBO01000025">
    <property type="protein sequence ID" value="HIZ47429.1"/>
    <property type="molecule type" value="Genomic_DNA"/>
</dbReference>
<sequence length="211" mass="22865">MIQRAVILSAVPVGPEMAGYLRPGDYIVACDAGYRNAARLGVRPDLIVGDFDSAPQPVTDRETIVLPHVKDDTDTQYAARWLLEQGCREVVMLGALGGARIEHTFANISTGLYLARQGVDTVLADARSEMHYLLSGNPLMLPRKDWKYLSVFALGAAMTGVTLEGVYYPLHDATLTELDYPLGTSNEFTAPEAVLRCTGGHGLVVLTRDDG</sequence>
<reference evidence="7" key="2">
    <citation type="submission" date="2021-04" db="EMBL/GenBank/DDBJ databases">
        <authorList>
            <person name="Gilroy R."/>
        </authorList>
    </citation>
    <scope>NUCLEOTIDE SEQUENCE</scope>
    <source>
        <strain evidence="7">3436</strain>
    </source>
</reference>
<dbReference type="Proteomes" id="UP000824031">
    <property type="component" value="Unassembled WGS sequence"/>
</dbReference>
<evidence type="ECO:0000313" key="8">
    <source>
        <dbReference type="Proteomes" id="UP000824031"/>
    </source>
</evidence>
<dbReference type="InterPro" id="IPR036371">
    <property type="entry name" value="TPK_B1-bd_sf"/>
</dbReference>
<keyword evidence="4" id="KW-0067">ATP-binding</keyword>
<evidence type="ECO:0000256" key="2">
    <source>
        <dbReference type="ARBA" id="ARBA00022741"/>
    </source>
</evidence>
<evidence type="ECO:0000256" key="1">
    <source>
        <dbReference type="ARBA" id="ARBA00022679"/>
    </source>
</evidence>
<dbReference type="GO" id="GO:0030975">
    <property type="term" value="F:thiamine binding"/>
    <property type="evidence" value="ECO:0007669"/>
    <property type="project" value="InterPro"/>
</dbReference>
<dbReference type="Gene3D" id="3.40.50.10240">
    <property type="entry name" value="Thiamin pyrophosphokinase, catalytic domain"/>
    <property type="match status" value="1"/>
</dbReference>